<dbReference type="Proteomes" id="UP001219568">
    <property type="component" value="Unassembled WGS sequence"/>
</dbReference>
<proteinExistence type="predicted"/>
<dbReference type="AlphaFoldDB" id="A0AAD6IBS5"/>
<reference evidence="1" key="1">
    <citation type="journal article" date="2023" name="IMA Fungus">
        <title>Comparative genomic study of the Penicillium genus elucidates a diverse pangenome and 15 lateral gene transfer events.</title>
        <authorList>
            <person name="Petersen C."/>
            <person name="Sorensen T."/>
            <person name="Nielsen M.R."/>
            <person name="Sondergaard T.E."/>
            <person name="Sorensen J.L."/>
            <person name="Fitzpatrick D.A."/>
            <person name="Frisvad J.C."/>
            <person name="Nielsen K.L."/>
        </authorList>
    </citation>
    <scope>NUCLEOTIDE SEQUENCE</scope>
    <source>
        <strain evidence="1">IBT 15450</strain>
    </source>
</reference>
<sequence>MTSGPFERASNATKPGFRVRYDAYLKYDPTKSWGAKGTELVPSLHTTEDDPRLRDRFVLLEYFACSIESKDEFEKAFSDMLKREGFSKALFYGRRERHKNGSIYYHVLVSVRQDIDLGVLEARNAFSVTGNLCRWFEISPVVDFEEFKKYYNAELVIPGGSDCFGTLPLLDAGVWKVWHDL</sequence>
<name>A0AAD6IBS5_PENCN</name>
<reference evidence="1" key="2">
    <citation type="submission" date="2023-01" db="EMBL/GenBank/DDBJ databases">
        <authorList>
            <person name="Petersen C."/>
        </authorList>
    </citation>
    <scope>NUCLEOTIDE SEQUENCE</scope>
    <source>
        <strain evidence="1">IBT 15450</strain>
    </source>
</reference>
<accession>A0AAD6IBS5</accession>
<evidence type="ECO:0000313" key="2">
    <source>
        <dbReference type="Proteomes" id="UP001219568"/>
    </source>
</evidence>
<protein>
    <submittedName>
        <fullName evidence="1">Uncharacterized protein</fullName>
    </submittedName>
</protein>
<keyword evidence="2" id="KW-1185">Reference proteome</keyword>
<comment type="caution">
    <text evidence="1">The sequence shown here is derived from an EMBL/GenBank/DDBJ whole genome shotgun (WGS) entry which is preliminary data.</text>
</comment>
<dbReference type="EMBL" id="JAQJZL010000005">
    <property type="protein sequence ID" value="KAJ6041365.1"/>
    <property type="molecule type" value="Genomic_DNA"/>
</dbReference>
<evidence type="ECO:0000313" key="1">
    <source>
        <dbReference type="EMBL" id="KAJ6041365.1"/>
    </source>
</evidence>
<gene>
    <name evidence="1" type="ORF">N7460_006755</name>
</gene>
<organism evidence="1 2">
    <name type="scientific">Penicillium canescens</name>
    <dbReference type="NCBI Taxonomy" id="5083"/>
    <lineage>
        <taxon>Eukaryota</taxon>
        <taxon>Fungi</taxon>
        <taxon>Dikarya</taxon>
        <taxon>Ascomycota</taxon>
        <taxon>Pezizomycotina</taxon>
        <taxon>Eurotiomycetes</taxon>
        <taxon>Eurotiomycetidae</taxon>
        <taxon>Eurotiales</taxon>
        <taxon>Aspergillaceae</taxon>
        <taxon>Penicillium</taxon>
    </lineage>
</organism>